<evidence type="ECO:0000313" key="2">
    <source>
        <dbReference type="Proteomes" id="UP000004371"/>
    </source>
</evidence>
<dbReference type="SUPFAM" id="SSF56112">
    <property type="entry name" value="Protein kinase-like (PK-like)"/>
    <property type="match status" value="1"/>
</dbReference>
<sequence length="360" mass="41325">MNQRQSEQQQFELSGENLIVGDVEHCPIDPEQLASTTSNSPYVVETFNSGLTAEVFRVRFAGKDYTLKKKRPQAKVHNLDGHYSFLNEVQRRADFQQRKDNPVTAEKFDNIVTTVYADYRLGIILSDWIEGEPVRAISVKVLEQLFSTLTACEQIGLFEWDLCAGNLLLDSNDKLWLFDFGYMYRFDPLTELNSNGMEDPLFQFCERFETRFLSGWLLEQGYSDSQSLALFRKVKRQALKALVVQCDWLQSQGASSQVLEAKLKQITDYKTALASDRQLKLLFQQEMFRSHVLDIEDDLSGKSCTPTTLKRVEAVLSMIDEGYSALKEQGALFYHNQGKSQSDLTDSYRDTLDLVKQYQI</sequence>
<dbReference type="STRING" id="945543.VIBR0546_17453"/>
<dbReference type="Proteomes" id="UP000004371">
    <property type="component" value="Unassembled WGS sequence"/>
</dbReference>
<evidence type="ECO:0008006" key="3">
    <source>
        <dbReference type="Google" id="ProtNLM"/>
    </source>
</evidence>
<dbReference type="EMBL" id="AEVS01000077">
    <property type="protein sequence ID" value="EGA64839.1"/>
    <property type="molecule type" value="Genomic_DNA"/>
</dbReference>
<protein>
    <recommendedName>
        <fullName evidence="3">Phosphotransferase</fullName>
    </recommendedName>
</protein>
<organism evidence="1 2">
    <name type="scientific">Vibrio brasiliensis LMG 20546</name>
    <dbReference type="NCBI Taxonomy" id="945543"/>
    <lineage>
        <taxon>Bacteria</taxon>
        <taxon>Pseudomonadati</taxon>
        <taxon>Pseudomonadota</taxon>
        <taxon>Gammaproteobacteria</taxon>
        <taxon>Vibrionales</taxon>
        <taxon>Vibrionaceae</taxon>
        <taxon>Vibrio</taxon>
        <taxon>Vibrio oreintalis group</taxon>
    </lineage>
</organism>
<dbReference type="AlphaFoldDB" id="E8LWT8"/>
<proteinExistence type="predicted"/>
<dbReference type="InterPro" id="IPR011009">
    <property type="entry name" value="Kinase-like_dom_sf"/>
</dbReference>
<comment type="caution">
    <text evidence="1">The sequence shown here is derived from an EMBL/GenBank/DDBJ whole genome shotgun (WGS) entry which is preliminary data.</text>
</comment>
<dbReference type="eggNOG" id="COG0515">
    <property type="taxonomic scope" value="Bacteria"/>
</dbReference>
<accession>E8LWT8</accession>
<dbReference type="RefSeq" id="WP_006880317.1">
    <property type="nucleotide sequence ID" value="NZ_AEVS01000077.1"/>
</dbReference>
<evidence type="ECO:0000313" key="1">
    <source>
        <dbReference type="EMBL" id="EGA64839.1"/>
    </source>
</evidence>
<keyword evidence="2" id="KW-1185">Reference proteome</keyword>
<dbReference type="OrthoDB" id="6211283at2"/>
<name>E8LWT8_9VIBR</name>
<reference evidence="1 2" key="1">
    <citation type="journal article" date="2012" name="Int. J. Syst. Evol. Microbiol.">
        <title>Vibrio caribbeanicus sp. nov., isolated from the marine sponge Scleritoderma cyanea.</title>
        <authorList>
            <person name="Hoffmann M."/>
            <person name="Monday S.R."/>
            <person name="Allard M.W."/>
            <person name="Strain E.A."/>
            <person name="Whittaker P."/>
            <person name="Naum M."/>
            <person name="McCarthy P.J."/>
            <person name="Lopez J.V."/>
            <person name="Fischer M."/>
            <person name="Brown E.W."/>
        </authorList>
    </citation>
    <scope>NUCLEOTIDE SEQUENCE [LARGE SCALE GENOMIC DNA]</scope>
    <source>
        <strain evidence="1 2">LMG 20546</strain>
    </source>
</reference>
<gene>
    <name evidence="1" type="ORF">VIBR0546_17453</name>
</gene>